<feature type="domain" description="DnaB/C C-terminal" evidence="3">
    <location>
        <begin position="149"/>
        <end position="220"/>
    </location>
</feature>
<proteinExistence type="inferred from homology"/>
<dbReference type="EMBL" id="CP000724">
    <property type="protein sequence ID" value="ABR50829.1"/>
    <property type="molecule type" value="Genomic_DNA"/>
</dbReference>
<name>A6TXB1_ALKMQ</name>
<dbReference type="KEGG" id="amt:Amet_4763"/>
<dbReference type="PANTHER" id="PTHR37293:SF5">
    <property type="entry name" value="DNA REPLICATION PROTEIN"/>
    <property type="match status" value="1"/>
</dbReference>
<feature type="domain" description="DnaB/C C-terminal" evidence="3">
    <location>
        <begin position="241"/>
        <end position="305"/>
    </location>
</feature>
<sequence length="357" mass="40911">MSFIKRSSSIDLGDTSIENIFIDVYMPMANGTYVKVYLLGYKCACEGDISLESSNMTIAKHLTLPLSDVLSAWDFWESKGIIKKHPMEEGDDTNYTVEFINLKQLYIDNNFKSIQQPSSQASEPKPFSCSPKDLVDANKVPEIKEMFMEINRIIDRPLVPNEKKEILEWFYTFNIDPPLIIKAYSYCKHKKNIKSVKYVGGVARNWYDLGITTVEQLQTYLLKKGEKFAIYDRIFKAMGFIGREPSEAEIEIMNKWVDEYQFDLTVILKACANSSKTSNPNINYINGILADWFKKGIRNVSDIEQLDQQKKVTPSPAKSKASPPATKTKFHLTESRGSKYNAKELEELVLNRNKINQ</sequence>
<evidence type="ECO:0000256" key="1">
    <source>
        <dbReference type="ARBA" id="ARBA00093462"/>
    </source>
</evidence>
<dbReference type="STRING" id="293826.Amet_4763"/>
<comment type="similarity">
    <text evidence="1">Belongs to the DnaB/DnaD family.</text>
</comment>
<dbReference type="InterPro" id="IPR006343">
    <property type="entry name" value="DnaB/C_C"/>
</dbReference>
<protein>
    <submittedName>
        <fullName evidence="4">Primosome, DnaD subunit</fullName>
    </submittedName>
</protein>
<dbReference type="Gene3D" id="1.10.10.630">
    <property type="entry name" value="DnaD domain-like"/>
    <property type="match status" value="2"/>
</dbReference>
<accession>A6TXB1</accession>
<dbReference type="InterPro" id="IPR017019">
    <property type="entry name" value="DNA_replication_prd_bac"/>
</dbReference>
<evidence type="ECO:0000259" key="3">
    <source>
        <dbReference type="Pfam" id="PF07261"/>
    </source>
</evidence>
<dbReference type="AlphaFoldDB" id="A6TXB1"/>
<dbReference type="eggNOG" id="COG3935">
    <property type="taxonomic scope" value="Bacteria"/>
</dbReference>
<dbReference type="OrthoDB" id="1652900at2"/>
<dbReference type="HOGENOM" id="CLU_050990_1_0_9"/>
<dbReference type="Pfam" id="PF07261">
    <property type="entry name" value="DnaB_2"/>
    <property type="match status" value="2"/>
</dbReference>
<reference evidence="5" key="1">
    <citation type="journal article" date="2016" name="Genome Announc.">
        <title>Complete genome sequence of Alkaliphilus metalliredigens strain QYMF, an alkaliphilic and metal-reducing bacterium isolated from borax-contaminated leachate ponds.</title>
        <authorList>
            <person name="Hwang C."/>
            <person name="Copeland A."/>
            <person name="Lucas S."/>
            <person name="Lapidus A."/>
            <person name="Barry K."/>
            <person name="Detter J.C."/>
            <person name="Glavina Del Rio T."/>
            <person name="Hammon N."/>
            <person name="Israni S."/>
            <person name="Dalin E."/>
            <person name="Tice H."/>
            <person name="Pitluck S."/>
            <person name="Chertkov O."/>
            <person name="Brettin T."/>
            <person name="Bruce D."/>
            <person name="Han C."/>
            <person name="Schmutz J."/>
            <person name="Larimer F."/>
            <person name="Land M.L."/>
            <person name="Hauser L."/>
            <person name="Kyrpides N."/>
            <person name="Mikhailova N."/>
            <person name="Ye Q."/>
            <person name="Zhou J."/>
            <person name="Richardson P."/>
            <person name="Fields M.W."/>
        </authorList>
    </citation>
    <scope>NUCLEOTIDE SEQUENCE [LARGE SCALE GENOMIC DNA]</scope>
    <source>
        <strain evidence="5">QYMF</strain>
    </source>
</reference>
<evidence type="ECO:0000313" key="5">
    <source>
        <dbReference type="Proteomes" id="UP000001572"/>
    </source>
</evidence>
<organism evidence="4 5">
    <name type="scientific">Alkaliphilus metalliredigens (strain QYMF)</name>
    <dbReference type="NCBI Taxonomy" id="293826"/>
    <lineage>
        <taxon>Bacteria</taxon>
        <taxon>Bacillati</taxon>
        <taxon>Bacillota</taxon>
        <taxon>Clostridia</taxon>
        <taxon>Peptostreptococcales</taxon>
        <taxon>Natronincolaceae</taxon>
        <taxon>Alkaliphilus</taxon>
    </lineage>
</organism>
<dbReference type="InterPro" id="IPR034829">
    <property type="entry name" value="DnaD-like_sf"/>
</dbReference>
<feature type="region of interest" description="Disordered" evidence="2">
    <location>
        <begin position="307"/>
        <end position="337"/>
    </location>
</feature>
<keyword evidence="5" id="KW-1185">Reference proteome</keyword>
<dbReference type="PIRSF" id="PIRSF033722">
    <property type="entry name" value="DnaD_CA_C3587_prd"/>
    <property type="match status" value="1"/>
</dbReference>
<feature type="compositionally biased region" description="Low complexity" evidence="2">
    <location>
        <begin position="311"/>
        <end position="327"/>
    </location>
</feature>
<dbReference type="PANTHER" id="PTHR37293">
    <property type="entry name" value="PHAGE REPLICATION PROTEIN-RELATED"/>
    <property type="match status" value="1"/>
</dbReference>
<dbReference type="SUPFAM" id="SSF158499">
    <property type="entry name" value="DnaD domain-like"/>
    <property type="match status" value="2"/>
</dbReference>
<dbReference type="RefSeq" id="WP_012065714.1">
    <property type="nucleotide sequence ID" value="NC_009633.1"/>
</dbReference>
<dbReference type="NCBIfam" id="TIGR01446">
    <property type="entry name" value="DnaD_dom"/>
    <property type="match status" value="2"/>
</dbReference>
<evidence type="ECO:0000256" key="2">
    <source>
        <dbReference type="SAM" id="MobiDB-lite"/>
    </source>
</evidence>
<dbReference type="Proteomes" id="UP000001572">
    <property type="component" value="Chromosome"/>
</dbReference>
<dbReference type="InterPro" id="IPR053162">
    <property type="entry name" value="DnaD"/>
</dbReference>
<evidence type="ECO:0000313" key="4">
    <source>
        <dbReference type="EMBL" id="ABR50829.1"/>
    </source>
</evidence>
<gene>
    <name evidence="4" type="ordered locus">Amet_4763</name>
</gene>